<dbReference type="Gene3D" id="1.25.10.10">
    <property type="entry name" value="Leucine-rich Repeat Variant"/>
    <property type="match status" value="1"/>
</dbReference>
<dbReference type="EMBL" id="JAECZB010000113">
    <property type="protein sequence ID" value="MBH8556406.1"/>
    <property type="molecule type" value="Genomic_DNA"/>
</dbReference>
<protein>
    <submittedName>
        <fullName evidence="1">PBS lyase</fullName>
    </submittedName>
</protein>
<proteinExistence type="predicted"/>
<reference evidence="1 2" key="1">
    <citation type="journal article" date="2021" name="Int. J. Syst. Evol. Microbiol.">
        <title>Amazonocrinis nigriterrae gen. nov., sp. nov., Atlanticothrix silvestris gen. nov., sp. nov. and Dendronalium phyllosphericum gen. nov., sp. nov., nostocacean cyanobacteria from Brazilian environments.</title>
        <authorList>
            <person name="Alvarenga D.O."/>
            <person name="Andreote A.P.D."/>
            <person name="Branco L.H.Z."/>
            <person name="Delbaje E."/>
            <person name="Cruz R.B."/>
            <person name="Varani A.M."/>
            <person name="Fiore M.F."/>
        </authorList>
    </citation>
    <scope>NUCLEOTIDE SEQUENCE [LARGE SCALE GENOMIC DNA]</scope>
    <source>
        <strain evidence="1 2">CENA357</strain>
    </source>
</reference>
<dbReference type="SUPFAM" id="SSF48431">
    <property type="entry name" value="Lipovitellin-phosvitin complex, superhelical domain"/>
    <property type="match status" value="1"/>
</dbReference>
<evidence type="ECO:0000313" key="2">
    <source>
        <dbReference type="Proteomes" id="UP000599391"/>
    </source>
</evidence>
<dbReference type="InterPro" id="IPR011989">
    <property type="entry name" value="ARM-like"/>
</dbReference>
<keyword evidence="2" id="KW-1185">Reference proteome</keyword>
<accession>A0A8J7L606</accession>
<dbReference type="InterPro" id="IPR011030">
    <property type="entry name" value="Lipovitellin_superhlx_dom"/>
</dbReference>
<name>A0A8J7L606_9CYAN</name>
<sequence length="146" mass="16067">MLLTPRQNSKLSLFFFFCFTLLLTLFLSLPWVNAKETPKPKPQDWQINGISAALDDGHDQIKKYALDKLVEYDLKDLKSPVKKPEDIAEKAAKILKDEKVSAGVRSSAASALGNLGDAATKYVPDIANILKDEKVDAFVRSDAASA</sequence>
<dbReference type="RefSeq" id="WP_404800462.1">
    <property type="nucleotide sequence ID" value="NZ_JAECZB010000113.1"/>
</dbReference>
<dbReference type="GO" id="GO:0016829">
    <property type="term" value="F:lyase activity"/>
    <property type="evidence" value="ECO:0007669"/>
    <property type="project" value="UniProtKB-KW"/>
</dbReference>
<organism evidence="1 2">
    <name type="scientific">Atlanticothrix silvestris CENA357</name>
    <dbReference type="NCBI Taxonomy" id="1725252"/>
    <lineage>
        <taxon>Bacteria</taxon>
        <taxon>Bacillati</taxon>
        <taxon>Cyanobacteriota</taxon>
        <taxon>Cyanophyceae</taxon>
        <taxon>Nostocales</taxon>
        <taxon>Nodulariaceae</taxon>
        <taxon>Atlanticothrix</taxon>
        <taxon>Atlanticothrix silvestris</taxon>
    </lineage>
</organism>
<dbReference type="InterPro" id="IPR021133">
    <property type="entry name" value="HEAT_type_2"/>
</dbReference>
<dbReference type="AlphaFoldDB" id="A0A8J7L606"/>
<evidence type="ECO:0000313" key="1">
    <source>
        <dbReference type="EMBL" id="MBH8556406.1"/>
    </source>
</evidence>
<keyword evidence="1" id="KW-0456">Lyase</keyword>
<dbReference type="Proteomes" id="UP000599391">
    <property type="component" value="Unassembled WGS sequence"/>
</dbReference>
<feature type="non-terminal residue" evidence="1">
    <location>
        <position position="146"/>
    </location>
</feature>
<gene>
    <name evidence="1" type="ORF">I8751_29590</name>
</gene>
<dbReference type="PROSITE" id="PS50077">
    <property type="entry name" value="HEAT_REPEAT"/>
    <property type="match status" value="1"/>
</dbReference>
<comment type="caution">
    <text evidence="1">The sequence shown here is derived from an EMBL/GenBank/DDBJ whole genome shotgun (WGS) entry which is preliminary data.</text>
</comment>